<dbReference type="RefSeq" id="WP_115517385.1">
    <property type="nucleotide sequence ID" value="NZ_QRGO01000001.1"/>
</dbReference>
<feature type="domain" description="Transglycosylase SLT" evidence="3">
    <location>
        <begin position="23"/>
        <end position="75"/>
    </location>
</feature>
<gene>
    <name evidence="4" type="ORF">DXH78_12720</name>
</gene>
<dbReference type="AlphaFoldDB" id="A0A371BCN2"/>
<feature type="compositionally biased region" description="Low complexity" evidence="2">
    <location>
        <begin position="237"/>
        <end position="252"/>
    </location>
</feature>
<name>A0A371BCN2_9BRAD</name>
<dbReference type="Gene3D" id="1.10.530.10">
    <property type="match status" value="1"/>
</dbReference>
<evidence type="ECO:0000313" key="4">
    <source>
        <dbReference type="EMBL" id="RDV05359.1"/>
    </source>
</evidence>
<evidence type="ECO:0000259" key="3">
    <source>
        <dbReference type="Pfam" id="PF01464"/>
    </source>
</evidence>
<dbReference type="SUPFAM" id="SSF53955">
    <property type="entry name" value="Lysozyme-like"/>
    <property type="match status" value="1"/>
</dbReference>
<proteinExistence type="inferred from homology"/>
<evidence type="ECO:0000256" key="1">
    <source>
        <dbReference type="ARBA" id="ARBA00009387"/>
    </source>
</evidence>
<dbReference type="OrthoDB" id="8477976at2"/>
<feature type="region of interest" description="Disordered" evidence="2">
    <location>
        <begin position="307"/>
        <end position="328"/>
    </location>
</feature>
<organism evidence="4 5">
    <name type="scientific">Undibacter mobilis</name>
    <dbReference type="NCBI Taxonomy" id="2292256"/>
    <lineage>
        <taxon>Bacteria</taxon>
        <taxon>Pseudomonadati</taxon>
        <taxon>Pseudomonadota</taxon>
        <taxon>Alphaproteobacteria</taxon>
        <taxon>Hyphomicrobiales</taxon>
        <taxon>Nitrobacteraceae</taxon>
        <taxon>Undibacter</taxon>
    </lineage>
</organism>
<dbReference type="InterPro" id="IPR008258">
    <property type="entry name" value="Transglycosylase_SLT_dom_1"/>
</dbReference>
<comment type="similarity">
    <text evidence="1">Belongs to the virb1 family.</text>
</comment>
<dbReference type="Pfam" id="PF01464">
    <property type="entry name" value="SLT"/>
    <property type="match status" value="1"/>
</dbReference>
<feature type="region of interest" description="Disordered" evidence="2">
    <location>
        <begin position="220"/>
        <end position="252"/>
    </location>
</feature>
<evidence type="ECO:0000256" key="2">
    <source>
        <dbReference type="SAM" id="MobiDB-lite"/>
    </source>
</evidence>
<dbReference type="Proteomes" id="UP000263993">
    <property type="component" value="Unassembled WGS sequence"/>
</dbReference>
<reference evidence="5" key="1">
    <citation type="submission" date="2018-08" db="EMBL/GenBank/DDBJ databases">
        <authorList>
            <person name="Kim S.-J."/>
            <person name="Jung G.-Y."/>
        </authorList>
    </citation>
    <scope>NUCLEOTIDE SEQUENCE [LARGE SCALE GENOMIC DNA]</scope>
    <source>
        <strain evidence="5">GY_H</strain>
    </source>
</reference>
<evidence type="ECO:0000313" key="5">
    <source>
        <dbReference type="Proteomes" id="UP000263993"/>
    </source>
</evidence>
<dbReference type="EMBL" id="QRGO01000001">
    <property type="protein sequence ID" value="RDV05359.1"/>
    <property type="molecule type" value="Genomic_DNA"/>
</dbReference>
<keyword evidence="5" id="KW-1185">Reference proteome</keyword>
<dbReference type="InterPro" id="IPR023346">
    <property type="entry name" value="Lysozyme-like_dom_sf"/>
</dbReference>
<sequence>MAVDRVANSAAVPGVAPHISGAISKAAESTGISFQYLLTTARIESSLNPQAQAATSSAKGLYQFIDQTWLATVKQDGASLGLGQYADAITRTASGRYEVADPAMRSEILKQRTDPAMSAMMAGALARTNAEYLTAVTGKVPTEGELYTAHFLGPDGAGRLINAVNSRGNANAAAMFPAAAAANRPIFYNRDGSARTVTEVYDRLTAKFDNTRLALVQNVDRPPAPIDQPGTGHVLGAQAPDSAPSAPSATRAVAAPVKVPDTAGMTQVLAAADNRPPPVPSRPLFAAMFSDGERGAVSRTVTSLWSDTEGAGSGATSLPAPGPVASADRPVRMHDLFTDSAARARGLFTGRG</sequence>
<accession>A0A371BCN2</accession>
<protein>
    <submittedName>
        <fullName evidence="4">Lytic transglycosylase domain-containing protein</fullName>
    </submittedName>
</protein>
<comment type="caution">
    <text evidence="4">The sequence shown here is derived from an EMBL/GenBank/DDBJ whole genome shotgun (WGS) entry which is preliminary data.</text>
</comment>